<sequence length="279" mass="29523">MAIIFGLGWVFTKGAMSHFPPVLLAAFRFAVTALVLVWFVRMPTGKWRDVAFISIFAFGIPYSLSYTAMKDLDVSTSVLLAQMEAPALILVAAILLRETPTTRQAFGIGLALVGVVLLIGVVFGQGNVLAVVLSLASTVVWALGQIKVRTLTGIGGFSTLAWASLFAVPQLLLISFVLETGHAAVISTASTGSWLAVIYLGVVMTALGIGIWYQLLGRVPVIRLAPFLLLVPLISILGSVLLLGERPTLLQLLGGLIILAGVAIVLTERTANDIAEAIT</sequence>
<dbReference type="Gene3D" id="1.10.3730.20">
    <property type="match status" value="2"/>
</dbReference>
<name>A0A937CNP7_9HYPH</name>
<keyword evidence="4 5" id="KW-0472">Membrane</keyword>
<reference evidence="7" key="1">
    <citation type="submission" date="2021-01" db="EMBL/GenBank/DDBJ databases">
        <title>Rhizobium sp. strain KVB221 16S ribosomal RNA gene Genome sequencing and assembly.</title>
        <authorList>
            <person name="Kang M."/>
        </authorList>
    </citation>
    <scope>NUCLEOTIDE SEQUENCE</scope>
    <source>
        <strain evidence="7">KVB221</strain>
    </source>
</reference>
<feature type="transmembrane region" description="Helical" evidence="5">
    <location>
        <begin position="193"/>
        <end position="212"/>
    </location>
</feature>
<keyword evidence="3 5" id="KW-1133">Transmembrane helix</keyword>
<protein>
    <submittedName>
        <fullName evidence="7">EamA family transporter</fullName>
    </submittedName>
</protein>
<feature type="transmembrane region" description="Helical" evidence="5">
    <location>
        <begin position="50"/>
        <end position="68"/>
    </location>
</feature>
<dbReference type="InterPro" id="IPR037185">
    <property type="entry name" value="EmrE-like"/>
</dbReference>
<feature type="transmembrane region" description="Helical" evidence="5">
    <location>
        <begin position="19"/>
        <end position="38"/>
    </location>
</feature>
<feature type="transmembrane region" description="Helical" evidence="5">
    <location>
        <begin position="249"/>
        <end position="266"/>
    </location>
</feature>
<comment type="caution">
    <text evidence="7">The sequence shown here is derived from an EMBL/GenBank/DDBJ whole genome shotgun (WGS) entry which is preliminary data.</text>
</comment>
<evidence type="ECO:0000256" key="2">
    <source>
        <dbReference type="ARBA" id="ARBA00022692"/>
    </source>
</evidence>
<feature type="transmembrane region" description="Helical" evidence="5">
    <location>
        <begin position="74"/>
        <end position="96"/>
    </location>
</feature>
<dbReference type="AlphaFoldDB" id="A0A937CNP7"/>
<keyword evidence="2 5" id="KW-0812">Transmembrane</keyword>
<feature type="transmembrane region" description="Helical" evidence="5">
    <location>
        <begin position="224"/>
        <end position="243"/>
    </location>
</feature>
<evidence type="ECO:0000313" key="8">
    <source>
        <dbReference type="Proteomes" id="UP000633219"/>
    </source>
</evidence>
<proteinExistence type="predicted"/>
<organism evidence="7 8">
    <name type="scientific">Rhizobium setariae</name>
    <dbReference type="NCBI Taxonomy" id="2801340"/>
    <lineage>
        <taxon>Bacteria</taxon>
        <taxon>Pseudomonadati</taxon>
        <taxon>Pseudomonadota</taxon>
        <taxon>Alphaproteobacteria</taxon>
        <taxon>Hyphomicrobiales</taxon>
        <taxon>Rhizobiaceae</taxon>
        <taxon>Rhizobium/Agrobacterium group</taxon>
        <taxon>Rhizobium</taxon>
    </lineage>
</organism>
<evidence type="ECO:0000256" key="3">
    <source>
        <dbReference type="ARBA" id="ARBA00022989"/>
    </source>
</evidence>
<dbReference type="Pfam" id="PF00892">
    <property type="entry name" value="EamA"/>
    <property type="match status" value="2"/>
</dbReference>
<dbReference type="InterPro" id="IPR050638">
    <property type="entry name" value="AA-Vitamin_Transporters"/>
</dbReference>
<dbReference type="PANTHER" id="PTHR32322:SF9">
    <property type="entry name" value="AMINO-ACID METABOLITE EFFLUX PUMP-RELATED"/>
    <property type="match status" value="1"/>
</dbReference>
<dbReference type="SUPFAM" id="SSF103481">
    <property type="entry name" value="Multidrug resistance efflux transporter EmrE"/>
    <property type="match status" value="2"/>
</dbReference>
<feature type="domain" description="EamA" evidence="6">
    <location>
        <begin position="2"/>
        <end position="119"/>
    </location>
</feature>
<comment type="subcellular location">
    <subcellularLocation>
        <location evidence="1">Membrane</location>
        <topology evidence="1">Multi-pass membrane protein</topology>
    </subcellularLocation>
</comment>
<evidence type="ECO:0000313" key="7">
    <source>
        <dbReference type="EMBL" id="MBL0371438.1"/>
    </source>
</evidence>
<feature type="transmembrane region" description="Helical" evidence="5">
    <location>
        <begin position="129"/>
        <end position="148"/>
    </location>
</feature>
<evidence type="ECO:0000256" key="5">
    <source>
        <dbReference type="SAM" id="Phobius"/>
    </source>
</evidence>
<dbReference type="GO" id="GO:0016020">
    <property type="term" value="C:membrane"/>
    <property type="evidence" value="ECO:0007669"/>
    <property type="project" value="UniProtKB-SubCell"/>
</dbReference>
<feature type="domain" description="EamA" evidence="6">
    <location>
        <begin position="130"/>
        <end position="266"/>
    </location>
</feature>
<evidence type="ECO:0000256" key="4">
    <source>
        <dbReference type="ARBA" id="ARBA00023136"/>
    </source>
</evidence>
<dbReference type="PANTHER" id="PTHR32322">
    <property type="entry name" value="INNER MEMBRANE TRANSPORTER"/>
    <property type="match status" value="1"/>
</dbReference>
<feature type="transmembrane region" description="Helical" evidence="5">
    <location>
        <begin position="160"/>
        <end position="178"/>
    </location>
</feature>
<evidence type="ECO:0000256" key="1">
    <source>
        <dbReference type="ARBA" id="ARBA00004141"/>
    </source>
</evidence>
<accession>A0A937CNP7</accession>
<gene>
    <name evidence="7" type="ORF">JJB09_05305</name>
</gene>
<dbReference type="InterPro" id="IPR000620">
    <property type="entry name" value="EamA_dom"/>
</dbReference>
<dbReference type="EMBL" id="JAEQNC010000003">
    <property type="protein sequence ID" value="MBL0371438.1"/>
    <property type="molecule type" value="Genomic_DNA"/>
</dbReference>
<dbReference type="Proteomes" id="UP000633219">
    <property type="component" value="Unassembled WGS sequence"/>
</dbReference>
<evidence type="ECO:0000259" key="6">
    <source>
        <dbReference type="Pfam" id="PF00892"/>
    </source>
</evidence>
<feature type="transmembrane region" description="Helical" evidence="5">
    <location>
        <begin position="105"/>
        <end position="123"/>
    </location>
</feature>
<keyword evidence="8" id="KW-1185">Reference proteome</keyword>